<feature type="active site" description="Proton acceptor" evidence="1">
    <location>
        <position position="144"/>
    </location>
</feature>
<feature type="binding site" evidence="2">
    <location>
        <position position="11"/>
    </location>
    <ligand>
        <name>Co(2+)</name>
        <dbReference type="ChEBI" id="CHEBI:48828"/>
    </ligand>
</feature>
<organism evidence="4">
    <name type="scientific">uncultured Anaerotruncus sp</name>
    <dbReference type="NCBI Taxonomy" id="905011"/>
    <lineage>
        <taxon>Bacteria</taxon>
        <taxon>Bacillati</taxon>
        <taxon>Bacillota</taxon>
        <taxon>Clostridia</taxon>
        <taxon>Eubacteriales</taxon>
        <taxon>Oscillospiraceae</taxon>
        <taxon>Anaerotruncus</taxon>
        <taxon>environmental samples</taxon>
    </lineage>
</organism>
<dbReference type="EC" id="4.99.1.3" evidence="4"/>
<dbReference type="CDD" id="cd03412">
    <property type="entry name" value="CbiK_N"/>
    <property type="match status" value="1"/>
</dbReference>
<dbReference type="GO" id="GO:0046872">
    <property type="term" value="F:metal ion binding"/>
    <property type="evidence" value="ECO:0007669"/>
    <property type="project" value="UniProtKB-KW"/>
</dbReference>
<keyword evidence="3" id="KW-0479">Metal-binding</keyword>
<evidence type="ECO:0000256" key="2">
    <source>
        <dbReference type="PIRSR" id="PIRSR033579-2"/>
    </source>
</evidence>
<dbReference type="GO" id="GO:0016852">
    <property type="term" value="F:sirohydrochlorin cobaltochelatase activity"/>
    <property type="evidence" value="ECO:0007669"/>
    <property type="project" value="UniProtKB-EC"/>
</dbReference>
<feature type="binding site" evidence="3">
    <location>
        <position position="144"/>
    </location>
    <ligand>
        <name>Co(2+)</name>
        <dbReference type="ChEBI" id="CHEBI:48828"/>
    </ligand>
</feature>
<feature type="binding site" evidence="2">
    <location>
        <position position="207"/>
    </location>
    <ligand>
        <name>Co(2+)</name>
        <dbReference type="ChEBI" id="CHEBI:48828"/>
    </ligand>
</feature>
<evidence type="ECO:0000313" key="4">
    <source>
        <dbReference type="EMBL" id="VYT15523.1"/>
    </source>
</evidence>
<dbReference type="Pfam" id="PF06180">
    <property type="entry name" value="CbiK"/>
    <property type="match status" value="1"/>
</dbReference>
<evidence type="ECO:0000256" key="3">
    <source>
        <dbReference type="PIRSR" id="PIRSR033579-3"/>
    </source>
</evidence>
<dbReference type="EMBL" id="CACRSL010000003">
    <property type="protein sequence ID" value="VYT15523.1"/>
    <property type="molecule type" value="Genomic_DNA"/>
</dbReference>
<accession>A0A6N2UF14</accession>
<reference evidence="4" key="1">
    <citation type="submission" date="2019-11" db="EMBL/GenBank/DDBJ databases">
        <authorList>
            <person name="Feng L."/>
        </authorList>
    </citation>
    <scope>NUCLEOTIDE SEQUENCE</scope>
    <source>
        <strain evidence="4">AundefinedLFYP135</strain>
    </source>
</reference>
<dbReference type="InterPro" id="IPR010388">
    <property type="entry name" value="Anaerobic_Co-chelatase"/>
</dbReference>
<feature type="binding site" evidence="2">
    <location>
        <begin position="202"/>
        <end position="203"/>
    </location>
    <ligand>
        <name>substrate</name>
    </ligand>
</feature>
<feature type="binding site" evidence="3">
    <location>
        <position position="175"/>
    </location>
    <ligand>
        <name>Co(2+)</name>
        <dbReference type="ChEBI" id="CHEBI:48828"/>
    </ligand>
</feature>
<sequence length="256" mass="28057">MEQQAILVVSFGTSHDGTREKTIGALEREVASAYPSIPIRRAFTSKVILRGLERRGIQVDSVPQALDKLVEEGFSNVAVLSSHLIPGEEYDKLRALIEEYRPRFPSLSLTAPLLHTTGDLLAVAKAVLDRHPVAEGEALVLMGHGTYHPANSIYPALDFVFRDLGREDVFVGTVEGYPEVDSVLRRLQRAGYTKALLVPLMLVAGDHAINDMAGEEPDSWKNQLEGAGIAVRCALEGLGEVPAIRELYLSHLREVL</sequence>
<keyword evidence="4" id="KW-0456">Lyase</keyword>
<evidence type="ECO:0000256" key="1">
    <source>
        <dbReference type="PIRSR" id="PIRSR033579-1"/>
    </source>
</evidence>
<dbReference type="SUPFAM" id="SSF53800">
    <property type="entry name" value="Chelatase"/>
    <property type="match status" value="1"/>
</dbReference>
<name>A0A6N2UF14_9FIRM</name>
<dbReference type="GO" id="GO:0019251">
    <property type="term" value="P:anaerobic cobalamin biosynthetic process"/>
    <property type="evidence" value="ECO:0007669"/>
    <property type="project" value="InterPro"/>
</dbReference>
<dbReference type="CDD" id="cd03413">
    <property type="entry name" value="CbiK_C"/>
    <property type="match status" value="1"/>
</dbReference>
<dbReference type="Gene3D" id="3.40.50.1400">
    <property type="match status" value="2"/>
</dbReference>
<dbReference type="AlphaFoldDB" id="A0A6N2UF14"/>
<keyword evidence="3" id="KW-0170">Cobalt</keyword>
<proteinExistence type="predicted"/>
<feature type="binding site" evidence="2">
    <location>
        <begin position="85"/>
        <end position="92"/>
    </location>
    <ligand>
        <name>substrate</name>
    </ligand>
</feature>
<protein>
    <submittedName>
        <fullName evidence="4">Sirohydrochlorin cobaltochelatase</fullName>
        <ecNumber evidence="4">4.99.1.3</ecNumber>
    </submittedName>
</protein>
<gene>
    <name evidence="4" type="primary">cbiK</name>
    <name evidence="4" type="ORF">AULFYP135_01866</name>
</gene>
<dbReference type="PIRSF" id="PIRSF033579">
    <property type="entry name" value="Anaer_Co_chel"/>
    <property type="match status" value="1"/>
</dbReference>